<evidence type="ECO:0008006" key="3">
    <source>
        <dbReference type="Google" id="ProtNLM"/>
    </source>
</evidence>
<protein>
    <recommendedName>
        <fullName evidence="3">ABC transporter domain-containing protein</fullName>
    </recommendedName>
</protein>
<evidence type="ECO:0000313" key="2">
    <source>
        <dbReference type="Proteomes" id="UP000285712"/>
    </source>
</evidence>
<name>A0A3R6ZF54_APHAT</name>
<dbReference type="AlphaFoldDB" id="A0A3R6ZF54"/>
<dbReference type="Proteomes" id="UP000285712">
    <property type="component" value="Unassembled WGS sequence"/>
</dbReference>
<evidence type="ECO:0000313" key="1">
    <source>
        <dbReference type="EMBL" id="RHY87846.1"/>
    </source>
</evidence>
<organism evidence="1 2">
    <name type="scientific">Aphanomyces astaci</name>
    <name type="common">Crayfish plague agent</name>
    <dbReference type="NCBI Taxonomy" id="112090"/>
    <lineage>
        <taxon>Eukaryota</taxon>
        <taxon>Sar</taxon>
        <taxon>Stramenopiles</taxon>
        <taxon>Oomycota</taxon>
        <taxon>Saprolegniomycetes</taxon>
        <taxon>Saprolegniales</taxon>
        <taxon>Verrucalvaceae</taxon>
        <taxon>Aphanomyces</taxon>
    </lineage>
</organism>
<accession>A0A3R6ZF54</accession>
<dbReference type="SUPFAM" id="SSF52540">
    <property type="entry name" value="P-loop containing nucleoside triphosphate hydrolases"/>
    <property type="match status" value="1"/>
</dbReference>
<comment type="caution">
    <text evidence="1">The sequence shown here is derived from an EMBL/GenBank/DDBJ whole genome shotgun (WGS) entry which is preliminary data.</text>
</comment>
<dbReference type="EMBL" id="QUTG01004565">
    <property type="protein sequence ID" value="RHY87846.1"/>
    <property type="molecule type" value="Genomic_DNA"/>
</dbReference>
<dbReference type="InterPro" id="IPR027417">
    <property type="entry name" value="P-loop_NTPase"/>
</dbReference>
<gene>
    <name evidence="1" type="ORF">DYB35_009150</name>
</gene>
<proteinExistence type="predicted"/>
<dbReference type="Gene3D" id="3.40.50.300">
    <property type="entry name" value="P-loop containing nucleotide triphosphate hydrolases"/>
    <property type="match status" value="1"/>
</dbReference>
<reference evidence="1 2" key="1">
    <citation type="submission" date="2018-08" db="EMBL/GenBank/DDBJ databases">
        <title>Aphanomyces genome sequencing and annotation.</title>
        <authorList>
            <person name="Minardi D."/>
            <person name="Oidtmann B."/>
            <person name="Van Der Giezen M."/>
            <person name="Studholme D.J."/>
        </authorList>
    </citation>
    <scope>NUCLEOTIDE SEQUENCE [LARGE SCALE GENOMIC DNA]</scope>
    <source>
        <strain evidence="1 2">Sv</strain>
    </source>
</reference>
<sequence length="65" mass="7113">LTIAHRLDTVLDADRIMVFDQGRIVQCDAPGKLIQAGTGIFYDLCSEGGYLNNIIDGARDNTDNE</sequence>
<feature type="non-terminal residue" evidence="1">
    <location>
        <position position="1"/>
    </location>
</feature>